<dbReference type="RefSeq" id="WP_146805774.1">
    <property type="nucleotide sequence ID" value="NZ_BJUA01000005.1"/>
</dbReference>
<feature type="transmembrane region" description="Helical" evidence="1">
    <location>
        <begin position="108"/>
        <end position="128"/>
    </location>
</feature>
<sequence length="229" mass="23380">MTLEPAPTSRGPRTQLLAAGVGLALLTLGASLLVAQWPVGMTYPDEWVDYGSDAVVGLRVEGPSVGFVLGIALVALGAGVLGMVLGWGMTGRGGGGQVLVRLWRTHRALVVVAVGGALLVALGALLLANATGTSDDEAWPVVVARPDLAPERWTDVADMADGSSDALELSDGTVVSEVPAARFTSVQLETTPERAGTSDERVVGLLLGGLGLVLLGGVGGWLLAPTRER</sequence>
<protein>
    <submittedName>
        <fullName evidence="2">Uncharacterized protein</fullName>
    </submittedName>
</protein>
<feature type="transmembrane region" description="Helical" evidence="1">
    <location>
        <begin position="202"/>
        <end position="224"/>
    </location>
</feature>
<dbReference type="AlphaFoldDB" id="A0A510USQ2"/>
<feature type="transmembrane region" description="Helical" evidence="1">
    <location>
        <begin position="65"/>
        <end position="87"/>
    </location>
</feature>
<keyword evidence="1" id="KW-1133">Transmembrane helix</keyword>
<gene>
    <name evidence="2" type="ORF">CPE01_12290</name>
</gene>
<evidence type="ECO:0000256" key="1">
    <source>
        <dbReference type="SAM" id="Phobius"/>
    </source>
</evidence>
<evidence type="ECO:0000313" key="3">
    <source>
        <dbReference type="Proteomes" id="UP000321386"/>
    </source>
</evidence>
<dbReference type="EMBL" id="BJUA01000005">
    <property type="protein sequence ID" value="GEK17496.1"/>
    <property type="molecule type" value="Genomic_DNA"/>
</dbReference>
<keyword evidence="1" id="KW-0472">Membrane</keyword>
<proteinExistence type="predicted"/>
<organism evidence="2 3">
    <name type="scientific">Cellulomonas persica</name>
    <dbReference type="NCBI Taxonomy" id="76861"/>
    <lineage>
        <taxon>Bacteria</taxon>
        <taxon>Bacillati</taxon>
        <taxon>Actinomycetota</taxon>
        <taxon>Actinomycetes</taxon>
        <taxon>Micrococcales</taxon>
        <taxon>Cellulomonadaceae</taxon>
        <taxon>Cellulomonas</taxon>
    </lineage>
</organism>
<reference evidence="2 3" key="1">
    <citation type="submission" date="2019-07" db="EMBL/GenBank/DDBJ databases">
        <title>Whole genome shotgun sequence of Cellulomonas persica NBRC 101101.</title>
        <authorList>
            <person name="Hosoyama A."/>
            <person name="Uohara A."/>
            <person name="Ohji S."/>
            <person name="Ichikawa N."/>
        </authorList>
    </citation>
    <scope>NUCLEOTIDE SEQUENCE [LARGE SCALE GENOMIC DNA]</scope>
    <source>
        <strain evidence="2 3">NBRC 101101</strain>
    </source>
</reference>
<accession>A0A510USQ2</accession>
<dbReference type="Proteomes" id="UP000321386">
    <property type="component" value="Unassembled WGS sequence"/>
</dbReference>
<keyword evidence="1" id="KW-0812">Transmembrane</keyword>
<comment type="caution">
    <text evidence="2">The sequence shown here is derived from an EMBL/GenBank/DDBJ whole genome shotgun (WGS) entry which is preliminary data.</text>
</comment>
<keyword evidence="3" id="KW-1185">Reference proteome</keyword>
<evidence type="ECO:0000313" key="2">
    <source>
        <dbReference type="EMBL" id="GEK17496.1"/>
    </source>
</evidence>
<name>A0A510USQ2_9CELL</name>